<dbReference type="InterPro" id="IPR042302">
    <property type="entry name" value="E1_FCCH_sf"/>
</dbReference>
<dbReference type="NCBIfam" id="TIGR01408">
    <property type="entry name" value="Ube1"/>
    <property type="match status" value="1"/>
</dbReference>
<dbReference type="Proteomes" id="UP001318040">
    <property type="component" value="Chromosome 30"/>
</dbReference>
<dbReference type="InterPro" id="IPR045886">
    <property type="entry name" value="ThiF/MoeB/HesA"/>
</dbReference>
<dbReference type="FunFam" id="3.40.50.12550:FF:000001">
    <property type="entry name" value="Ubiquitin-activating enzyme E1 1"/>
    <property type="match status" value="1"/>
</dbReference>
<evidence type="ECO:0000256" key="1">
    <source>
        <dbReference type="ARBA" id="ARBA00000488"/>
    </source>
</evidence>
<dbReference type="InterPro" id="IPR018075">
    <property type="entry name" value="UBQ-activ_enz_E1"/>
</dbReference>
<dbReference type="CDD" id="cd01490">
    <property type="entry name" value="Ube1_repeat2"/>
    <property type="match status" value="1"/>
</dbReference>
<evidence type="ECO:0000256" key="4">
    <source>
        <dbReference type="ARBA" id="ARBA00012990"/>
    </source>
</evidence>
<keyword evidence="6 11" id="KW-0547">Nucleotide-binding</keyword>
<dbReference type="Pfam" id="PF16190">
    <property type="entry name" value="E1_FCCH"/>
    <property type="match status" value="1"/>
</dbReference>
<dbReference type="FunFam" id="1.10.10.2660:FF:000001">
    <property type="entry name" value="Ubiquitin-activating enzyme E1 1"/>
    <property type="match status" value="1"/>
</dbReference>
<dbReference type="Gene3D" id="2.40.30.180">
    <property type="entry name" value="Ubiquitin-activating enzyme E1, FCCH domain"/>
    <property type="match status" value="1"/>
</dbReference>
<dbReference type="GO" id="GO:0006974">
    <property type="term" value="P:DNA damage response"/>
    <property type="evidence" value="ECO:0007669"/>
    <property type="project" value="TreeGrafter"/>
</dbReference>
<name>A0AAJ7X2G7_PETMA</name>
<dbReference type="Pfam" id="PF16191">
    <property type="entry name" value="E1_4HB"/>
    <property type="match status" value="1"/>
</dbReference>
<keyword evidence="7 11" id="KW-0833">Ubl conjugation pathway</keyword>
<dbReference type="RefSeq" id="XP_032819065.1">
    <property type="nucleotide sequence ID" value="XM_032963174.1"/>
</dbReference>
<dbReference type="InterPro" id="IPR019572">
    <property type="entry name" value="UBA_E1_SCCH"/>
</dbReference>
<dbReference type="GO" id="GO:0006511">
    <property type="term" value="P:ubiquitin-dependent protein catabolic process"/>
    <property type="evidence" value="ECO:0007669"/>
    <property type="project" value="TreeGrafter"/>
</dbReference>
<proteinExistence type="inferred from homology"/>
<feature type="domain" description="Ubiquitin-activating enzyme E1 C-terminal" evidence="12">
    <location>
        <begin position="886"/>
        <end position="1017"/>
    </location>
</feature>
<dbReference type="InterPro" id="IPR042449">
    <property type="entry name" value="Ub-E1_IAD_1"/>
</dbReference>
<dbReference type="CDD" id="cd01491">
    <property type="entry name" value="Ube1_repeat1"/>
    <property type="match status" value="1"/>
</dbReference>
<dbReference type="PANTHER" id="PTHR10953">
    <property type="entry name" value="UBIQUITIN-ACTIVATING ENZYME E1"/>
    <property type="match status" value="1"/>
</dbReference>
<evidence type="ECO:0000256" key="10">
    <source>
        <dbReference type="PROSITE-ProRule" id="PRU10132"/>
    </source>
</evidence>
<organism evidence="13 14">
    <name type="scientific">Petromyzon marinus</name>
    <name type="common">Sea lamprey</name>
    <dbReference type="NCBI Taxonomy" id="7757"/>
    <lineage>
        <taxon>Eukaryota</taxon>
        <taxon>Metazoa</taxon>
        <taxon>Chordata</taxon>
        <taxon>Craniata</taxon>
        <taxon>Vertebrata</taxon>
        <taxon>Cyclostomata</taxon>
        <taxon>Hyperoartia</taxon>
        <taxon>Petromyzontiformes</taxon>
        <taxon>Petromyzontidae</taxon>
        <taxon>Petromyzon</taxon>
    </lineage>
</organism>
<dbReference type="Gene3D" id="1.10.10.2660">
    <property type="entry name" value="Ubiquitin-activating enzyme E1, SCCH domain"/>
    <property type="match status" value="1"/>
</dbReference>
<keyword evidence="8 11" id="KW-0067">ATP-binding</keyword>
<dbReference type="FunFam" id="2.40.30.180:FF:000001">
    <property type="entry name" value="ubiquitin-like modifier-activating enzyme 1"/>
    <property type="match status" value="1"/>
</dbReference>
<dbReference type="Gene3D" id="3.40.50.12550">
    <property type="entry name" value="Ubiquitin-activating enzyme E1, inactive adenylation domain, subdomain 2"/>
    <property type="match status" value="1"/>
</dbReference>
<comment type="similarity">
    <text evidence="3 11">Belongs to the ubiquitin-activating E1 family.</text>
</comment>
<dbReference type="InterPro" id="IPR018965">
    <property type="entry name" value="Ub-activating_enz_E1_C"/>
</dbReference>
<dbReference type="GO" id="GO:0005524">
    <property type="term" value="F:ATP binding"/>
    <property type="evidence" value="ECO:0007669"/>
    <property type="project" value="UniProtKB-KW"/>
</dbReference>
<dbReference type="InterPro" id="IPR038252">
    <property type="entry name" value="UBA_E1_C_sf"/>
</dbReference>
<evidence type="ECO:0000256" key="2">
    <source>
        <dbReference type="ARBA" id="ARBA00004906"/>
    </source>
</evidence>
<dbReference type="InterPro" id="IPR035985">
    <property type="entry name" value="Ubiquitin-activating_enz"/>
</dbReference>
<dbReference type="InterPro" id="IPR042063">
    <property type="entry name" value="Ubi_acti_E1_SCCH"/>
</dbReference>
<dbReference type="InterPro" id="IPR000594">
    <property type="entry name" value="ThiF_NAD_FAD-bd"/>
</dbReference>
<dbReference type="FunFam" id="3.40.50.720:FF:000015">
    <property type="entry name" value="Ubiquitin-activating enzyme E1 1"/>
    <property type="match status" value="1"/>
</dbReference>
<comment type="catalytic activity">
    <reaction evidence="1">
        <text>ATP + ubiquitin + [E1 ubiquitin-activating enzyme]-L-cysteine = AMP + diphosphate + S-ubiquitinyl-[E1 ubiquitin-activating enzyme]-L-cysteine.</text>
        <dbReference type="EC" id="6.2.1.45"/>
    </reaction>
</comment>
<dbReference type="InterPro" id="IPR033127">
    <property type="entry name" value="UBQ-activ_enz_E1_Cys_AS"/>
</dbReference>
<dbReference type="Gene3D" id="3.10.290.60">
    <property type="entry name" value="Ubiquitin-activating enzyme E1, UFD domain"/>
    <property type="match status" value="1"/>
</dbReference>
<dbReference type="RefSeq" id="XP_032819064.1">
    <property type="nucleotide sequence ID" value="XM_032963173.1"/>
</dbReference>
<dbReference type="GO" id="GO:0005634">
    <property type="term" value="C:nucleus"/>
    <property type="evidence" value="ECO:0007669"/>
    <property type="project" value="TreeGrafter"/>
</dbReference>
<dbReference type="Pfam" id="PF09358">
    <property type="entry name" value="E1_UFD"/>
    <property type="match status" value="1"/>
</dbReference>
<dbReference type="InterPro" id="IPR032418">
    <property type="entry name" value="E1_FCCH"/>
</dbReference>
<dbReference type="Pfam" id="PF10585">
    <property type="entry name" value="UBA_E1_SCCH"/>
    <property type="match status" value="1"/>
</dbReference>
<protein>
    <recommendedName>
        <fullName evidence="4">E1 ubiquitin-activating enzyme</fullName>
        <ecNumber evidence="4">6.2.1.45</ecNumber>
    </recommendedName>
    <alternativeName>
        <fullName evidence="9">Ubiquitin-activating enzyme E1</fullName>
    </alternativeName>
</protein>
<dbReference type="InterPro" id="IPR032420">
    <property type="entry name" value="E1_4HB"/>
</dbReference>
<evidence type="ECO:0000256" key="7">
    <source>
        <dbReference type="ARBA" id="ARBA00022786"/>
    </source>
</evidence>
<feature type="active site" description="Glycyl thioester intermediate" evidence="10">
    <location>
        <position position="595"/>
    </location>
</feature>
<dbReference type="SMART" id="SM00985">
    <property type="entry name" value="UBA_e1_C"/>
    <property type="match status" value="1"/>
</dbReference>
<evidence type="ECO:0000256" key="11">
    <source>
        <dbReference type="RuleBase" id="RU000519"/>
    </source>
</evidence>
<keyword evidence="5 11" id="KW-0436">Ligase</keyword>
<evidence type="ECO:0000313" key="13">
    <source>
        <dbReference type="Proteomes" id="UP001318040"/>
    </source>
</evidence>
<evidence type="ECO:0000256" key="6">
    <source>
        <dbReference type="ARBA" id="ARBA00022741"/>
    </source>
</evidence>
<gene>
    <name evidence="14 15" type="primary">UBA1</name>
</gene>
<reference evidence="14 15" key="1">
    <citation type="submission" date="2025-04" db="UniProtKB">
        <authorList>
            <consortium name="RefSeq"/>
        </authorList>
    </citation>
    <scope>IDENTIFICATION</scope>
    <source>
        <tissue evidence="14 15">Sperm</tissue>
    </source>
</reference>
<evidence type="ECO:0000256" key="5">
    <source>
        <dbReference type="ARBA" id="ARBA00022598"/>
    </source>
</evidence>
<dbReference type="Pfam" id="PF00899">
    <property type="entry name" value="ThiF"/>
    <property type="match status" value="1"/>
</dbReference>
<keyword evidence="13" id="KW-1185">Reference proteome</keyword>
<dbReference type="GO" id="GO:0004839">
    <property type="term" value="F:ubiquitin activating enzyme activity"/>
    <property type="evidence" value="ECO:0007669"/>
    <property type="project" value="UniProtKB-EC"/>
</dbReference>
<accession>A0AAJ7X2G7</accession>
<dbReference type="GO" id="GO:0005737">
    <property type="term" value="C:cytoplasm"/>
    <property type="evidence" value="ECO:0007669"/>
    <property type="project" value="TreeGrafter"/>
</dbReference>
<dbReference type="PRINTS" id="PR01849">
    <property type="entry name" value="UBIQUITINACT"/>
</dbReference>
<dbReference type="CTD" id="7317"/>
<evidence type="ECO:0000313" key="14">
    <source>
        <dbReference type="RefSeq" id="XP_032819064.1"/>
    </source>
</evidence>
<dbReference type="PROSITE" id="PS00865">
    <property type="entry name" value="UBIQUITIN_ACTIVAT_2"/>
    <property type="match status" value="1"/>
</dbReference>
<dbReference type="EC" id="6.2.1.45" evidence="4"/>
<dbReference type="Gene3D" id="3.40.50.720">
    <property type="entry name" value="NAD(P)-binding Rossmann-like Domain"/>
    <property type="match status" value="1"/>
</dbReference>
<evidence type="ECO:0000256" key="3">
    <source>
        <dbReference type="ARBA" id="ARBA00005673"/>
    </source>
</evidence>
<evidence type="ECO:0000256" key="9">
    <source>
        <dbReference type="ARBA" id="ARBA00030371"/>
    </source>
</evidence>
<evidence type="ECO:0000256" key="8">
    <source>
        <dbReference type="ARBA" id="ARBA00022840"/>
    </source>
</evidence>
<evidence type="ECO:0000313" key="15">
    <source>
        <dbReference type="RefSeq" id="XP_032819065.1"/>
    </source>
</evidence>
<dbReference type="Gene3D" id="3.50.50.80">
    <property type="entry name" value="Ubiquitin-activating enzyme E1, inactive adenylation domain, subdomain 1"/>
    <property type="match status" value="1"/>
</dbReference>
<dbReference type="GeneID" id="116947435"/>
<evidence type="ECO:0000259" key="12">
    <source>
        <dbReference type="SMART" id="SM00985"/>
    </source>
</evidence>
<dbReference type="FunFam" id="3.10.290.60:FF:000002">
    <property type="entry name" value="Ubiquitin-like modifier-activating enzyme 1"/>
    <property type="match status" value="1"/>
</dbReference>
<dbReference type="PANTHER" id="PTHR10953:SF4">
    <property type="entry name" value="UBIQUITIN-ACTIVATING ENZYME E1 C-TERMINAL DOMAIN-CONTAINING PROTEIN"/>
    <property type="match status" value="1"/>
</dbReference>
<comment type="pathway">
    <text evidence="2">Protein modification; protein ubiquitination.</text>
</comment>
<dbReference type="InterPro" id="IPR000011">
    <property type="entry name" value="UBQ/SUMO-activ_enz_E1-like"/>
</dbReference>
<dbReference type="SUPFAM" id="SSF69572">
    <property type="entry name" value="Activating enzymes of the ubiquitin-like proteins"/>
    <property type="match status" value="2"/>
</dbReference>
<dbReference type="FunFam" id="3.50.50.80:FF:000001">
    <property type="entry name" value="ubiquitin-like modifier-activating enzyme 1"/>
    <property type="match status" value="1"/>
</dbReference>
<sequence length="1022" mass="114757">MAKNGGNDVDIDEGLYSRQLYVLGHEAMKRMQRSDVLVSGMRGLGVEIAKNVILGGVKSVSVHDQGNAEYLDLSSQFYLPEKDLGKNRAEVCQPQLSELNTYVHVSAYTGELTEEYLSKFLVVVLTNSTLEECLRVGDLCHSKGIKFIAADTKGLFGQLFCDFGDEFTVMDSTGEQPVSAMISAVTKDAVGVVTCLDETRHGFESGDHVIFTEIQGMTELNNCKPREIKVLGPYTFSIGDTSGFSDYKRGGIATQVKMPKKISFKTFSKALAEPDMVVTDFAKFERPGQLHLAFQALHDFVKKHKRLPKPRNQADADELVVLARGLNDRATSAARQERLDEALVTELSFSAMGDLAPINAFIGGIAAQEVMKACTGKFTPLTQWLYFDALECLPEEGKETLLTEESCKPKGSRYDGQIAVFGSDFQKKLFAHKLFLVGAGAIGCELLKNYAMMGLACGEGGMITVTDMDTIEKSNLNRQFLFRSWDVQKMKSETAAAAVKKMNPELHITAHQNRVEADTERVYDDDFFEGLDCVSNALDNVDARMYMDRRCVYYRKPLLESGTLGTKGNVQVVLPFLTESYSSSQDPPEKSIPICTLKNFPNAIEHTLQWARDEFEGLFKQPAENVNQYLQDPKFMERTLKLPGTQPLETLEAVRRALVQERPKNWEDCVAWSRNHWQHQYNNNIRQLLHNFPPEQLTSSGAPFWSGPKRCPHYLAFDVNNVLHMDYVMAGANLFATMYGIKGSRDRVATAEVLAHVKVPEYVPRSGITIHVSDQELQNAATGSMDDDKLEEVKNTLSSLDTLNNFRMVPIEFEKDDDANFHMDFIVAASNLRAENYDISPADRHKSKLIAGKIIPAIATTTAAVVGLVCLELYKIVNGNKKLESFKNGFMNLALPFFGFSEPIAAPKHVYYDTEWSLWDRFEVNGIQENGEEMTLKEFTAYFLEKHELKIMMLSQGVSMLYSFFMGQAKLKERLDQKMTEIVTKVSKKKIGKHVKALVFELCCNDTNNEDLEVPYVKYTFR</sequence>
<dbReference type="AlphaFoldDB" id="A0AAJ7X2G7"/>